<dbReference type="PANTHER" id="PTHR13501:SF8">
    <property type="entry name" value="LARGE RIBOSOMAL SUBUNIT PROTEIN UL22M"/>
    <property type="match status" value="1"/>
</dbReference>
<evidence type="ECO:0000256" key="8">
    <source>
        <dbReference type="RuleBase" id="RU004005"/>
    </source>
</evidence>
<dbReference type="Proteomes" id="UP000091979">
    <property type="component" value="Unassembled WGS sequence"/>
</dbReference>
<dbReference type="PATRIC" id="fig|1560234.3.peg.120"/>
<dbReference type="GO" id="GO:0022625">
    <property type="term" value="C:cytosolic large ribosomal subunit"/>
    <property type="evidence" value="ECO:0007669"/>
    <property type="project" value="TreeGrafter"/>
</dbReference>
<sequence length="110" mass="12011">MQAQATAKFVRVSTRKTRLVAKNVVGLPVEDAVNILKFTPNKGAAVINKVLHSAIANAEQVPGSDVDALVVKQVIVNEGPTWKRFMPRAQGRATRILKRTSHITVILEES</sequence>
<evidence type="ECO:0000256" key="2">
    <source>
        <dbReference type="ARBA" id="ARBA00022730"/>
    </source>
</evidence>
<dbReference type="EMBL" id="JXMS01000001">
    <property type="protein sequence ID" value="OBQ57575.1"/>
    <property type="molecule type" value="Genomic_DNA"/>
</dbReference>
<dbReference type="OrthoDB" id="9805969at2"/>
<dbReference type="InterPro" id="IPR005727">
    <property type="entry name" value="Ribosomal_uL22_bac/chlpt-type"/>
</dbReference>
<gene>
    <name evidence="7" type="primary">rplV</name>
    <name evidence="11" type="ORF">SP90_00555</name>
</gene>
<evidence type="ECO:0000256" key="6">
    <source>
        <dbReference type="ARBA" id="ARBA00035207"/>
    </source>
</evidence>
<dbReference type="AlphaFoldDB" id="A0A1B7XPZ6"/>
<comment type="function">
    <text evidence="7">The globular domain of the protein is located near the polypeptide exit tunnel on the outside of the subunit, while an extended beta-hairpin is found that lines the wall of the exit tunnel in the center of the 70S ribosome.</text>
</comment>
<dbReference type="Gene3D" id="3.90.470.10">
    <property type="entry name" value="Ribosomal protein L22/L17"/>
    <property type="match status" value="1"/>
</dbReference>
<keyword evidence="5 7" id="KW-0687">Ribonucleoprotein</keyword>
<evidence type="ECO:0000256" key="7">
    <source>
        <dbReference type="HAMAP-Rule" id="MF_01331"/>
    </source>
</evidence>
<proteinExistence type="inferred from homology"/>
<dbReference type="HAMAP" id="MF_01331_B">
    <property type="entry name" value="Ribosomal_uL22_B"/>
    <property type="match status" value="1"/>
</dbReference>
<evidence type="ECO:0000256" key="3">
    <source>
        <dbReference type="ARBA" id="ARBA00022884"/>
    </source>
</evidence>
<evidence type="ECO:0000256" key="9">
    <source>
        <dbReference type="RuleBase" id="RU004006"/>
    </source>
</evidence>
<evidence type="ECO:0000256" key="5">
    <source>
        <dbReference type="ARBA" id="ARBA00023274"/>
    </source>
</evidence>
<organism evidence="11 12">
    <name type="scientific">Halodesulfovibrio spirochaetisodalis</name>
    <dbReference type="NCBI Taxonomy" id="1560234"/>
    <lineage>
        <taxon>Bacteria</taxon>
        <taxon>Pseudomonadati</taxon>
        <taxon>Thermodesulfobacteriota</taxon>
        <taxon>Desulfovibrionia</taxon>
        <taxon>Desulfovibrionales</taxon>
        <taxon>Desulfovibrionaceae</taxon>
        <taxon>Halodesulfovibrio</taxon>
    </lineage>
</organism>
<evidence type="ECO:0000313" key="11">
    <source>
        <dbReference type="EMBL" id="OBQ57575.1"/>
    </source>
</evidence>
<evidence type="ECO:0000256" key="10">
    <source>
        <dbReference type="RuleBase" id="RU004008"/>
    </source>
</evidence>
<reference evidence="11 12" key="1">
    <citation type="submission" date="2015-01" db="EMBL/GenBank/DDBJ databases">
        <title>Desulfovibrio sp. JC271 draft genome sequence.</title>
        <authorList>
            <person name="Shivani Y."/>
            <person name="Subhash Y."/>
            <person name="Sasikala C."/>
            <person name="Ramana C.V."/>
        </authorList>
    </citation>
    <scope>NUCLEOTIDE SEQUENCE [LARGE SCALE GENOMIC DNA]</scope>
    <source>
        <strain evidence="11 12">JC271</strain>
    </source>
</reference>
<comment type="similarity">
    <text evidence="1 7 8">Belongs to the universal ribosomal protein uL22 family.</text>
</comment>
<dbReference type="CDD" id="cd00336">
    <property type="entry name" value="Ribosomal_L22"/>
    <property type="match status" value="1"/>
</dbReference>
<evidence type="ECO:0000313" key="12">
    <source>
        <dbReference type="Proteomes" id="UP000091979"/>
    </source>
</evidence>
<dbReference type="GO" id="GO:0019843">
    <property type="term" value="F:rRNA binding"/>
    <property type="evidence" value="ECO:0007669"/>
    <property type="project" value="UniProtKB-UniRule"/>
</dbReference>
<comment type="subunit">
    <text evidence="7 9">Part of the 50S ribosomal subunit.</text>
</comment>
<dbReference type="InterPro" id="IPR036394">
    <property type="entry name" value="Ribosomal_uL22_sf"/>
</dbReference>
<accession>A0A1B7XPZ6</accession>
<keyword evidence="12" id="KW-1185">Reference proteome</keyword>
<name>A0A1B7XPZ6_9BACT</name>
<keyword evidence="2 7" id="KW-0699">rRNA-binding</keyword>
<dbReference type="GO" id="GO:0006412">
    <property type="term" value="P:translation"/>
    <property type="evidence" value="ECO:0007669"/>
    <property type="project" value="UniProtKB-UniRule"/>
</dbReference>
<evidence type="ECO:0000256" key="1">
    <source>
        <dbReference type="ARBA" id="ARBA00009451"/>
    </source>
</evidence>
<dbReference type="PROSITE" id="PS00464">
    <property type="entry name" value="RIBOSOMAL_L22"/>
    <property type="match status" value="1"/>
</dbReference>
<dbReference type="STRING" id="1560234.SP90_00555"/>
<dbReference type="RefSeq" id="WP_066851497.1">
    <property type="nucleotide sequence ID" value="NZ_JXMS01000001.1"/>
</dbReference>
<dbReference type="InterPro" id="IPR001063">
    <property type="entry name" value="Ribosomal_uL22"/>
</dbReference>
<comment type="function">
    <text evidence="7 10">This protein binds specifically to 23S rRNA; its binding is stimulated by other ribosomal proteins, e.g., L4, L17, and L20. It is important during the early stages of 50S assembly. It makes multiple contacts with different domains of the 23S rRNA in the assembled 50S subunit and ribosome.</text>
</comment>
<keyword evidence="3 7" id="KW-0694">RNA-binding</keyword>
<keyword evidence="4 7" id="KW-0689">Ribosomal protein</keyword>
<protein>
    <recommendedName>
        <fullName evidence="6 7">Large ribosomal subunit protein uL22</fullName>
    </recommendedName>
</protein>
<dbReference type="SUPFAM" id="SSF54843">
    <property type="entry name" value="Ribosomal protein L22"/>
    <property type="match status" value="1"/>
</dbReference>
<dbReference type="InterPro" id="IPR018260">
    <property type="entry name" value="Ribosomal_uL22_CS"/>
</dbReference>
<comment type="caution">
    <text evidence="11">The sequence shown here is derived from an EMBL/GenBank/DDBJ whole genome shotgun (WGS) entry which is preliminary data.</text>
</comment>
<dbReference type="PANTHER" id="PTHR13501">
    <property type="entry name" value="CHLOROPLAST 50S RIBOSOMAL PROTEIN L22-RELATED"/>
    <property type="match status" value="1"/>
</dbReference>
<evidence type="ECO:0000256" key="4">
    <source>
        <dbReference type="ARBA" id="ARBA00022980"/>
    </source>
</evidence>
<dbReference type="GO" id="GO:0003735">
    <property type="term" value="F:structural constituent of ribosome"/>
    <property type="evidence" value="ECO:0007669"/>
    <property type="project" value="InterPro"/>
</dbReference>
<dbReference type="NCBIfam" id="TIGR01044">
    <property type="entry name" value="rplV_bact"/>
    <property type="match status" value="1"/>
</dbReference>
<dbReference type="InterPro" id="IPR047867">
    <property type="entry name" value="Ribosomal_uL22_bac/org-type"/>
</dbReference>
<dbReference type="Pfam" id="PF00237">
    <property type="entry name" value="Ribosomal_L22"/>
    <property type="match status" value="1"/>
</dbReference>